<evidence type="ECO:0000256" key="2">
    <source>
        <dbReference type="ARBA" id="ARBA00004316"/>
    </source>
</evidence>
<dbReference type="InterPro" id="IPR042618">
    <property type="entry name" value="IQCG"/>
</dbReference>
<evidence type="ECO:0000256" key="5">
    <source>
        <dbReference type="ARBA" id="ARBA00023273"/>
    </source>
</evidence>
<dbReference type="GO" id="GO:0005856">
    <property type="term" value="C:cytoskeleton"/>
    <property type="evidence" value="ECO:0007669"/>
    <property type="project" value="UniProtKB-SubCell"/>
</dbReference>
<keyword evidence="5" id="KW-0966">Cell projection</keyword>
<evidence type="ECO:0000313" key="6">
    <source>
        <dbReference type="EMBL" id="CAG9789096.1"/>
    </source>
</evidence>
<dbReference type="GO" id="GO:0005737">
    <property type="term" value="C:cytoplasm"/>
    <property type="evidence" value="ECO:0007669"/>
    <property type="project" value="TreeGrafter"/>
</dbReference>
<evidence type="ECO:0000256" key="4">
    <source>
        <dbReference type="ARBA" id="ARBA00023212"/>
    </source>
</evidence>
<dbReference type="EMBL" id="OU893333">
    <property type="protein sequence ID" value="CAG9789096.1"/>
    <property type="molecule type" value="Genomic_DNA"/>
</dbReference>
<gene>
    <name evidence="6" type="ORF">DIATSA_LOCUS6857</name>
</gene>
<sequence>MSMFKSYRTVAAKTLVMADRESYYPCLVEDEAKNRVNRRELVKQLRQLRNHIKSVYYDTDSIIQELKTNVEDSALNAEIRSRYVKSWQRARTEQNNETIRVKESQPLGQIEYYKQRSEHEHRVHTEIDLLINITINETLAKVDSWMSKYDKDIEAMDLKIQIMKNNYDMMLEKRKNLEKTVVNSINVTLKQILFICRNI</sequence>
<organism evidence="6 7">
    <name type="scientific">Diatraea saccharalis</name>
    <name type="common">sugarcane borer</name>
    <dbReference type="NCBI Taxonomy" id="40085"/>
    <lineage>
        <taxon>Eukaryota</taxon>
        <taxon>Metazoa</taxon>
        <taxon>Ecdysozoa</taxon>
        <taxon>Arthropoda</taxon>
        <taxon>Hexapoda</taxon>
        <taxon>Insecta</taxon>
        <taxon>Pterygota</taxon>
        <taxon>Neoptera</taxon>
        <taxon>Endopterygota</taxon>
        <taxon>Lepidoptera</taxon>
        <taxon>Glossata</taxon>
        <taxon>Ditrysia</taxon>
        <taxon>Pyraloidea</taxon>
        <taxon>Crambidae</taxon>
        <taxon>Crambinae</taxon>
        <taxon>Diatraea</taxon>
    </lineage>
</organism>
<dbReference type="AlphaFoldDB" id="A0A9N9WCI0"/>
<dbReference type="GO" id="GO:0031514">
    <property type="term" value="C:motile cilium"/>
    <property type="evidence" value="ECO:0007669"/>
    <property type="project" value="TreeGrafter"/>
</dbReference>
<evidence type="ECO:0000313" key="7">
    <source>
        <dbReference type="Proteomes" id="UP001153714"/>
    </source>
</evidence>
<name>A0A9N9WCI0_9NEOP</name>
<evidence type="ECO:0000256" key="3">
    <source>
        <dbReference type="ARBA" id="ARBA00022490"/>
    </source>
</evidence>
<keyword evidence="3" id="KW-0963">Cytoplasm</keyword>
<accession>A0A9N9WCI0</accession>
<comment type="subcellular location">
    <subcellularLocation>
        <location evidence="2">Cell projection</location>
    </subcellularLocation>
    <subcellularLocation>
        <location evidence="1">Cytoplasm</location>
        <location evidence="1">Cytoskeleton</location>
    </subcellularLocation>
</comment>
<dbReference type="PANTHER" id="PTHR14871:SF1">
    <property type="entry name" value="DYNEIN REGULATORY COMPLEX PROTEIN 9"/>
    <property type="match status" value="1"/>
</dbReference>
<dbReference type="Proteomes" id="UP001153714">
    <property type="component" value="Chromosome 2"/>
</dbReference>
<dbReference type="PANTHER" id="PTHR14871">
    <property type="entry name" value="DYNEIN REGULATORY COMPLEX PROTEIN 9"/>
    <property type="match status" value="1"/>
</dbReference>
<proteinExistence type="predicted"/>
<keyword evidence="4" id="KW-0206">Cytoskeleton</keyword>
<dbReference type="OrthoDB" id="10254713at2759"/>
<evidence type="ECO:0000256" key="1">
    <source>
        <dbReference type="ARBA" id="ARBA00004245"/>
    </source>
</evidence>
<keyword evidence="7" id="KW-1185">Reference proteome</keyword>
<reference evidence="6" key="2">
    <citation type="submission" date="2022-10" db="EMBL/GenBank/DDBJ databases">
        <authorList>
            <consortium name="ENA_rothamsted_submissions"/>
            <consortium name="culmorum"/>
            <person name="King R."/>
        </authorList>
    </citation>
    <scope>NUCLEOTIDE SEQUENCE</scope>
</reference>
<dbReference type="GO" id="GO:0044782">
    <property type="term" value="P:cilium organization"/>
    <property type="evidence" value="ECO:0007669"/>
    <property type="project" value="TreeGrafter"/>
</dbReference>
<protein>
    <submittedName>
        <fullName evidence="6">Uncharacterized protein</fullName>
    </submittedName>
</protein>
<reference evidence="6" key="1">
    <citation type="submission" date="2021-12" db="EMBL/GenBank/DDBJ databases">
        <authorList>
            <person name="King R."/>
        </authorList>
    </citation>
    <scope>NUCLEOTIDE SEQUENCE</scope>
</reference>